<dbReference type="Proteomes" id="UP000824037">
    <property type="component" value="Unassembled WGS sequence"/>
</dbReference>
<dbReference type="SUPFAM" id="SSF51556">
    <property type="entry name" value="Metallo-dependent hydrolases"/>
    <property type="match status" value="1"/>
</dbReference>
<accession>A0A9D2J5K3</accession>
<feature type="non-terminal residue" evidence="2">
    <location>
        <position position="214"/>
    </location>
</feature>
<comment type="caution">
    <text evidence="2">The sequence shown here is derived from an EMBL/GenBank/DDBJ whole genome shotgun (WGS) entry which is preliminary data.</text>
</comment>
<dbReference type="InterPro" id="IPR032466">
    <property type="entry name" value="Metal_Hydrolase"/>
</dbReference>
<dbReference type="GO" id="GO:0016787">
    <property type="term" value="F:hydrolase activity"/>
    <property type="evidence" value="ECO:0007669"/>
    <property type="project" value="InterPro"/>
</dbReference>
<gene>
    <name evidence="2" type="ORF">H9815_11980</name>
</gene>
<dbReference type="InterPro" id="IPR006680">
    <property type="entry name" value="Amidohydro-rel"/>
</dbReference>
<sequence>MAEARLPALWDGHMLAGRLPGAVSTAALEDLADFGIVGGLAGAVASLLHDCERGNEELAAELSDRRGRQDWRLCWTLTTDVGTTLPGMRAQVQAARDAGAAAVTLYPRSHDFALDSLDPAWELLEAAGLPVLIDRPEIDWGELTTLAARHPDLPIVVSWIGYRELRRLAPLLHRHANLHLDTVNFSTHQGFDWFVAEFGAERLLFATGAPRRDP</sequence>
<protein>
    <submittedName>
        <fullName evidence="2">Amidohydrolase family protein</fullName>
    </submittedName>
</protein>
<dbReference type="AlphaFoldDB" id="A0A9D2J5K3"/>
<reference evidence="2" key="1">
    <citation type="journal article" date="2021" name="PeerJ">
        <title>Extensive microbial diversity within the chicken gut microbiome revealed by metagenomics and culture.</title>
        <authorList>
            <person name="Gilroy R."/>
            <person name="Ravi A."/>
            <person name="Getino M."/>
            <person name="Pursley I."/>
            <person name="Horton D.L."/>
            <person name="Alikhan N.F."/>
            <person name="Baker D."/>
            <person name="Gharbi K."/>
            <person name="Hall N."/>
            <person name="Watson M."/>
            <person name="Adriaenssens E.M."/>
            <person name="Foster-Nyarko E."/>
            <person name="Jarju S."/>
            <person name="Secka A."/>
            <person name="Antonio M."/>
            <person name="Oren A."/>
            <person name="Chaudhuri R.R."/>
            <person name="La Ragione R."/>
            <person name="Hildebrand F."/>
            <person name="Pallen M.J."/>
        </authorList>
    </citation>
    <scope>NUCLEOTIDE SEQUENCE</scope>
    <source>
        <strain evidence="2">ChiGjej4B4-7305</strain>
    </source>
</reference>
<reference evidence="2" key="2">
    <citation type="submission" date="2021-04" db="EMBL/GenBank/DDBJ databases">
        <authorList>
            <person name="Gilroy R."/>
        </authorList>
    </citation>
    <scope>NUCLEOTIDE SEQUENCE</scope>
    <source>
        <strain evidence="2">ChiGjej4B4-7305</strain>
    </source>
</reference>
<dbReference type="Gene3D" id="3.20.20.140">
    <property type="entry name" value="Metal-dependent hydrolases"/>
    <property type="match status" value="1"/>
</dbReference>
<dbReference type="EMBL" id="DXBY01000207">
    <property type="protein sequence ID" value="HIZ36489.1"/>
    <property type="molecule type" value="Genomic_DNA"/>
</dbReference>
<proteinExistence type="predicted"/>
<feature type="domain" description="Amidohydrolase-related" evidence="1">
    <location>
        <begin position="36"/>
        <end position="210"/>
    </location>
</feature>
<evidence type="ECO:0000313" key="3">
    <source>
        <dbReference type="Proteomes" id="UP000824037"/>
    </source>
</evidence>
<name>A0A9D2J5K3_9MICO</name>
<organism evidence="2 3">
    <name type="scientific">Candidatus Ruania gallistercoris</name>
    <dbReference type="NCBI Taxonomy" id="2838746"/>
    <lineage>
        <taxon>Bacteria</taxon>
        <taxon>Bacillati</taxon>
        <taxon>Actinomycetota</taxon>
        <taxon>Actinomycetes</taxon>
        <taxon>Micrococcales</taxon>
        <taxon>Ruaniaceae</taxon>
        <taxon>Ruania</taxon>
    </lineage>
</organism>
<dbReference type="Pfam" id="PF04909">
    <property type="entry name" value="Amidohydro_2"/>
    <property type="match status" value="1"/>
</dbReference>
<evidence type="ECO:0000313" key="2">
    <source>
        <dbReference type="EMBL" id="HIZ36489.1"/>
    </source>
</evidence>
<evidence type="ECO:0000259" key="1">
    <source>
        <dbReference type="Pfam" id="PF04909"/>
    </source>
</evidence>